<sequence>MARIESVCVYCGSASGTDPLFAEEARRFGQILAAEGVRLVYGGGGIGLMGEVASATALAGGAVTGIIPRFLMNRERAFAHEAEMIVVEDMHARKRLMFERADAFVALPGGVGTLEELVEQLTWAQLGRHRKPILIANISGFWDPFLNLIEHMRSTAFIRETTPVEILAADRVEDILPRLREAAAAVPERVLHAADGALADRM</sequence>
<evidence type="ECO:0000313" key="4">
    <source>
        <dbReference type="EMBL" id="TLX43819.1"/>
    </source>
</evidence>
<dbReference type="EC" id="3.2.2.n1" evidence="3"/>
<comment type="similarity">
    <text evidence="2 3">Belongs to the LOG family.</text>
</comment>
<evidence type="ECO:0000256" key="2">
    <source>
        <dbReference type="ARBA" id="ARBA00006763"/>
    </source>
</evidence>
<dbReference type="PANTHER" id="PTHR31223:SF70">
    <property type="entry name" value="LOG FAMILY PROTEIN YJL055W"/>
    <property type="match status" value="1"/>
</dbReference>
<dbReference type="GO" id="GO:0008714">
    <property type="term" value="F:AMP nucleosidase activity"/>
    <property type="evidence" value="ECO:0007669"/>
    <property type="project" value="UniProtKB-EC"/>
</dbReference>
<dbReference type="OrthoDB" id="9801098at2"/>
<comment type="catalytic activity">
    <reaction evidence="1">
        <text>AMP + H2O = D-ribose 5-phosphate + adenine</text>
        <dbReference type="Rhea" id="RHEA:20129"/>
        <dbReference type="ChEBI" id="CHEBI:15377"/>
        <dbReference type="ChEBI" id="CHEBI:16708"/>
        <dbReference type="ChEBI" id="CHEBI:78346"/>
        <dbReference type="ChEBI" id="CHEBI:456215"/>
        <dbReference type="EC" id="3.2.2.4"/>
    </reaction>
</comment>
<dbReference type="GO" id="GO:0009691">
    <property type="term" value="P:cytokinin biosynthetic process"/>
    <property type="evidence" value="ECO:0007669"/>
    <property type="project" value="UniProtKB-UniRule"/>
</dbReference>
<dbReference type="NCBIfam" id="TIGR00730">
    <property type="entry name" value="Rossman fold protein, TIGR00730 family"/>
    <property type="match status" value="1"/>
</dbReference>
<dbReference type="Gene3D" id="3.40.50.450">
    <property type="match status" value="1"/>
</dbReference>
<evidence type="ECO:0000256" key="1">
    <source>
        <dbReference type="ARBA" id="ARBA00000274"/>
    </source>
</evidence>
<protein>
    <recommendedName>
        <fullName evidence="3">Cytokinin riboside 5'-monophosphate phosphoribohydrolase</fullName>
        <ecNumber evidence="3">3.2.2.n1</ecNumber>
    </recommendedName>
</protein>
<dbReference type="SUPFAM" id="SSF102405">
    <property type="entry name" value="MCP/YpsA-like"/>
    <property type="match status" value="1"/>
</dbReference>
<gene>
    <name evidence="4" type="ORF">FBQ73_06875</name>
</gene>
<accession>A0A6C1KHR4</accession>
<organism evidence="4 5">
    <name type="scientific">Xanthobacter autotrophicus</name>
    <dbReference type="NCBI Taxonomy" id="280"/>
    <lineage>
        <taxon>Bacteria</taxon>
        <taxon>Pseudomonadati</taxon>
        <taxon>Pseudomonadota</taxon>
        <taxon>Alphaproteobacteria</taxon>
        <taxon>Hyphomicrobiales</taxon>
        <taxon>Xanthobacteraceae</taxon>
        <taxon>Xanthobacter</taxon>
    </lineage>
</organism>
<dbReference type="GO" id="GO:0005829">
    <property type="term" value="C:cytosol"/>
    <property type="evidence" value="ECO:0007669"/>
    <property type="project" value="TreeGrafter"/>
</dbReference>
<dbReference type="EMBL" id="VAUP01000015">
    <property type="protein sequence ID" value="TLX43819.1"/>
    <property type="molecule type" value="Genomic_DNA"/>
</dbReference>
<dbReference type="RefSeq" id="WP_138398728.1">
    <property type="nucleotide sequence ID" value="NZ_JBAFVI010000001.1"/>
</dbReference>
<name>A0A6C1KHR4_XANAU</name>
<keyword evidence="3" id="KW-0203">Cytokinin biosynthesis</keyword>
<dbReference type="GeneID" id="95773182"/>
<dbReference type="AlphaFoldDB" id="A0A6C1KHR4"/>
<dbReference type="InterPro" id="IPR031100">
    <property type="entry name" value="LOG_fam"/>
</dbReference>
<dbReference type="Proteomes" id="UP000305131">
    <property type="component" value="Unassembled WGS sequence"/>
</dbReference>
<evidence type="ECO:0000313" key="5">
    <source>
        <dbReference type="Proteomes" id="UP000305131"/>
    </source>
</evidence>
<dbReference type="InterPro" id="IPR005269">
    <property type="entry name" value="LOG"/>
</dbReference>
<keyword evidence="3" id="KW-0378">Hydrolase</keyword>
<evidence type="ECO:0000256" key="3">
    <source>
        <dbReference type="RuleBase" id="RU363015"/>
    </source>
</evidence>
<comment type="caution">
    <text evidence="4">The sequence shown here is derived from an EMBL/GenBank/DDBJ whole genome shotgun (WGS) entry which is preliminary data.</text>
</comment>
<proteinExistence type="inferred from homology"/>
<reference evidence="4 5" key="1">
    <citation type="submission" date="2019-05" db="EMBL/GenBank/DDBJ databases">
        <authorList>
            <person name="Zhou X."/>
        </authorList>
    </citation>
    <scope>NUCLEOTIDE SEQUENCE [LARGE SCALE GENOMIC DNA]</scope>
    <source>
        <strain evidence="4 5">DSM 432</strain>
    </source>
</reference>
<dbReference type="Pfam" id="PF03641">
    <property type="entry name" value="Lysine_decarbox"/>
    <property type="match status" value="1"/>
</dbReference>
<dbReference type="PANTHER" id="PTHR31223">
    <property type="entry name" value="LOG FAMILY PROTEIN YJL055W"/>
    <property type="match status" value="1"/>
</dbReference>